<dbReference type="Pfam" id="PF25242">
    <property type="entry name" value="Ubiquitin_UBP8"/>
    <property type="match status" value="1"/>
</dbReference>
<dbReference type="PROSITE" id="PS00973">
    <property type="entry name" value="USP_2"/>
    <property type="match status" value="1"/>
</dbReference>
<keyword evidence="5 7" id="KW-0378">Hydrolase</keyword>
<evidence type="ECO:0000256" key="7">
    <source>
        <dbReference type="RuleBase" id="RU366025"/>
    </source>
</evidence>
<dbReference type="EC" id="3.4.19.12" evidence="7"/>
<dbReference type="GO" id="GO:0016579">
    <property type="term" value="P:protein deubiquitination"/>
    <property type="evidence" value="ECO:0007669"/>
    <property type="project" value="InterPro"/>
</dbReference>
<dbReference type="InterPro" id="IPR018200">
    <property type="entry name" value="USP_CS"/>
</dbReference>
<comment type="catalytic activity">
    <reaction evidence="1 7">
        <text>Thiol-dependent hydrolysis of ester, thioester, amide, peptide and isopeptide bonds formed by the C-terminal Gly of ubiquitin (a 76-residue protein attached to proteins as an intracellular targeting signal).</text>
        <dbReference type="EC" id="3.4.19.12"/>
    </reaction>
</comment>
<evidence type="ECO:0000256" key="5">
    <source>
        <dbReference type="ARBA" id="ARBA00022801"/>
    </source>
</evidence>
<dbReference type="Pfam" id="PF00443">
    <property type="entry name" value="UCH"/>
    <property type="match status" value="1"/>
</dbReference>
<dbReference type="InterPro" id="IPR035927">
    <property type="entry name" value="DUSP-like_sf"/>
</dbReference>
<feature type="domain" description="USP" evidence="8">
    <location>
        <begin position="283"/>
        <end position="867"/>
    </location>
</feature>
<comment type="caution">
    <text evidence="9">The sequence shown here is derived from an EMBL/GenBank/DDBJ whole genome shotgun (WGS) entry which is preliminary data.</text>
</comment>
<evidence type="ECO:0000256" key="3">
    <source>
        <dbReference type="ARBA" id="ARBA00022670"/>
    </source>
</evidence>
<dbReference type="InterPro" id="IPR038765">
    <property type="entry name" value="Papain-like_cys_pep_sf"/>
</dbReference>
<dbReference type="InterPro" id="IPR001394">
    <property type="entry name" value="Peptidase_C19_UCH"/>
</dbReference>
<comment type="function">
    <text evidence="7">Recognizes and hydrolyzes the peptide bond at the C-terminal Gly of ubiquitin. Involved in the processing of poly-ubiquitin precursors as well as that of ubiquitinated proteins.</text>
</comment>
<dbReference type="PANTHER" id="PTHR21646">
    <property type="entry name" value="UBIQUITIN CARBOXYL-TERMINAL HYDROLASE"/>
    <property type="match status" value="1"/>
</dbReference>
<protein>
    <recommendedName>
        <fullName evidence="7">Ubiquitin carboxyl-terminal hydrolase</fullName>
        <ecNumber evidence="7">3.4.19.12</ecNumber>
    </recommendedName>
</protein>
<sequence length="870" mass="98487">MEASDEAVEDGTHRPVPDDERVYFVPYRWWKEARDSVIEEAAAEEVKGVLYTMSSSTSSYGGAMKLINNIFNSDFGFTLKREEEPLQSDCAGEGVLGRDYALVSAEMWLQALKWHSDSNAAARDVPSFSAAADDMSDVYPLQLRLSVVRETKSLAIKISKKDNTVELYKRAYRIFNVENELLRIWDFSGQTTLFFMNDRNKFPQDCQRQSDQEILLELQVYGLSDTMKCRESKKDEVALQQSRIAVSPYGGSHMGNGNTDSTFLTKYTALGNNAAGTRALGLTGLQNLGNTCFMNSAIQCLAHTPKLVDYFLGDYSKEINQDNPLSMDGELALAFGDLLRKLWAPGAAPVAPRLFKSKLSHFAPQFSGFNQHDSQELLAFLLDGLHEDLNRVKCKPYVEAKDADGRPDEEVADEYWRNHLARNDSIVVDICHGQYRSTLVCPVCSKVSVTFDPLVYLSLPLPSTTMRTMTVTVLSSDGRSKPLPFTVTVPKHGKCKDLIQALGNACSLKTDETLLVAEIYNNHVIRYLEDTDDSLSLIRDDDRLVAYRLLKDNGKHPLVVFTHERLEEQYIHMKATSCWKAFGIPLVARLCDVVNGSDIDNLFLTLLKPFQRFAAVASDNSDDIEDSGNSEEVEMEEDLLEDPHEEAELEFFLADEKGVKIGESKIEMDEPVFLTPLSRRLNVLVRWLDKKIEQCDACFLSPLPEILKSGFLSKRPPDSVSLYSCLEAFLKEEPLGPEDMWYCPDCKKPRQAKKKLDLWRLPEILIIHLKRFSYSRFMKNKLETFVDFPVHDLDLSNYIAYKNSKSSHRYMLYAVSNHYGTMGGGHYTAFVNHGGNQWFEFDDSRVDPISAGELKTSAAYVLFYRRTTNE</sequence>
<dbReference type="CDD" id="cd02674">
    <property type="entry name" value="Peptidase_C19R"/>
    <property type="match status" value="1"/>
</dbReference>
<dbReference type="InterPro" id="IPR057372">
    <property type="entry name" value="Ubiquitin_UBP8/5"/>
</dbReference>
<dbReference type="GO" id="GO:0006508">
    <property type="term" value="P:proteolysis"/>
    <property type="evidence" value="ECO:0007669"/>
    <property type="project" value="UniProtKB-KW"/>
</dbReference>
<accession>A0AAP0IXE8</accession>
<reference evidence="9 10" key="1">
    <citation type="submission" date="2024-01" db="EMBL/GenBank/DDBJ databases">
        <title>Genome assemblies of Stephania.</title>
        <authorList>
            <person name="Yang L."/>
        </authorList>
    </citation>
    <scope>NUCLEOTIDE SEQUENCE [LARGE SCALE GENOMIC DNA]</scope>
    <source>
        <strain evidence="9">QJT</strain>
        <tissue evidence="9">Leaf</tissue>
    </source>
</reference>
<keyword evidence="4 7" id="KW-0833">Ubl conjugation pathway</keyword>
<evidence type="ECO:0000313" key="10">
    <source>
        <dbReference type="Proteomes" id="UP001417504"/>
    </source>
</evidence>
<name>A0AAP0IXE8_9MAGN</name>
<keyword evidence="10" id="KW-1185">Reference proteome</keyword>
<gene>
    <name evidence="9" type="ORF">Sjap_012557</name>
</gene>
<dbReference type="PROSITE" id="PS50235">
    <property type="entry name" value="USP_3"/>
    <property type="match status" value="1"/>
</dbReference>
<dbReference type="SUPFAM" id="SSF54001">
    <property type="entry name" value="Cysteine proteinases"/>
    <property type="match status" value="1"/>
</dbReference>
<organism evidence="9 10">
    <name type="scientific">Stephania japonica</name>
    <dbReference type="NCBI Taxonomy" id="461633"/>
    <lineage>
        <taxon>Eukaryota</taxon>
        <taxon>Viridiplantae</taxon>
        <taxon>Streptophyta</taxon>
        <taxon>Embryophyta</taxon>
        <taxon>Tracheophyta</taxon>
        <taxon>Spermatophyta</taxon>
        <taxon>Magnoliopsida</taxon>
        <taxon>Ranunculales</taxon>
        <taxon>Menispermaceae</taxon>
        <taxon>Menispermoideae</taxon>
        <taxon>Cissampelideae</taxon>
        <taxon>Stephania</taxon>
    </lineage>
</organism>
<evidence type="ECO:0000256" key="4">
    <source>
        <dbReference type="ARBA" id="ARBA00022786"/>
    </source>
</evidence>
<comment type="similarity">
    <text evidence="2 7">Belongs to the peptidase C19 family.</text>
</comment>
<evidence type="ECO:0000256" key="1">
    <source>
        <dbReference type="ARBA" id="ARBA00000707"/>
    </source>
</evidence>
<dbReference type="InterPro" id="IPR050185">
    <property type="entry name" value="Ub_carboxyl-term_hydrolase"/>
</dbReference>
<dbReference type="PROSITE" id="PS00972">
    <property type="entry name" value="USP_1"/>
    <property type="match status" value="1"/>
</dbReference>
<dbReference type="PANTHER" id="PTHR21646:SF24">
    <property type="entry name" value="UBIQUITIN CARBOXYL-TERMINAL HYDROLASE"/>
    <property type="match status" value="1"/>
</dbReference>
<dbReference type="Gene3D" id="3.30.2230.10">
    <property type="entry name" value="DUSP-like"/>
    <property type="match status" value="1"/>
</dbReference>
<dbReference type="EMBL" id="JBBNAE010000005">
    <property type="protein sequence ID" value="KAK9122955.1"/>
    <property type="molecule type" value="Genomic_DNA"/>
</dbReference>
<evidence type="ECO:0000256" key="2">
    <source>
        <dbReference type="ARBA" id="ARBA00009085"/>
    </source>
</evidence>
<dbReference type="Proteomes" id="UP001417504">
    <property type="component" value="Unassembled WGS sequence"/>
</dbReference>
<dbReference type="AlphaFoldDB" id="A0AAP0IXE8"/>
<evidence type="ECO:0000259" key="8">
    <source>
        <dbReference type="PROSITE" id="PS50235"/>
    </source>
</evidence>
<evidence type="ECO:0000256" key="6">
    <source>
        <dbReference type="ARBA" id="ARBA00022807"/>
    </source>
</evidence>
<keyword evidence="3 7" id="KW-0645">Protease</keyword>
<proteinExistence type="inferred from homology"/>
<dbReference type="InterPro" id="IPR028889">
    <property type="entry name" value="USP"/>
</dbReference>
<evidence type="ECO:0000313" key="9">
    <source>
        <dbReference type="EMBL" id="KAK9122955.1"/>
    </source>
</evidence>
<dbReference type="GO" id="GO:0004843">
    <property type="term" value="F:cysteine-type deubiquitinase activity"/>
    <property type="evidence" value="ECO:0007669"/>
    <property type="project" value="UniProtKB-UniRule"/>
</dbReference>
<keyword evidence="6 7" id="KW-0788">Thiol protease</keyword>
<dbReference type="Gene3D" id="3.10.20.90">
    <property type="entry name" value="Phosphatidylinositol 3-kinase Catalytic Subunit, Chain A, domain 1"/>
    <property type="match status" value="1"/>
</dbReference>
<dbReference type="Gene3D" id="3.90.70.10">
    <property type="entry name" value="Cysteine proteinases"/>
    <property type="match status" value="2"/>
</dbReference>